<dbReference type="EMBL" id="BOMN01000060">
    <property type="protein sequence ID" value="GIE21740.1"/>
    <property type="molecule type" value="Genomic_DNA"/>
</dbReference>
<dbReference type="SUPFAM" id="SSF48498">
    <property type="entry name" value="Tetracyclin repressor-like, C-terminal domain"/>
    <property type="match status" value="1"/>
</dbReference>
<evidence type="ECO:0000259" key="6">
    <source>
        <dbReference type="PROSITE" id="PS50977"/>
    </source>
</evidence>
<feature type="DNA-binding region" description="H-T-H motif" evidence="4">
    <location>
        <begin position="58"/>
        <end position="77"/>
    </location>
</feature>
<dbReference type="PANTHER" id="PTHR30055:SF234">
    <property type="entry name" value="HTH-TYPE TRANSCRIPTIONAL REGULATOR BETI"/>
    <property type="match status" value="1"/>
</dbReference>
<evidence type="ECO:0000256" key="2">
    <source>
        <dbReference type="ARBA" id="ARBA00023125"/>
    </source>
</evidence>
<evidence type="ECO:0000256" key="4">
    <source>
        <dbReference type="PROSITE-ProRule" id="PRU00335"/>
    </source>
</evidence>
<dbReference type="PROSITE" id="PS50977">
    <property type="entry name" value="HTH_TETR_2"/>
    <property type="match status" value="1"/>
</dbReference>
<dbReference type="SUPFAM" id="SSF46689">
    <property type="entry name" value="Homeodomain-like"/>
    <property type="match status" value="1"/>
</dbReference>
<dbReference type="InterPro" id="IPR050109">
    <property type="entry name" value="HTH-type_TetR-like_transc_reg"/>
</dbReference>
<sequence>MTAQADAPASVPPRPADAPTVVSPRGEVRPLRRDAVRNRAAIVEAARGALDEHGGTVDVREIARRAGVGMGTLYRHFPAKEDLIAEVLHEQFTSWSATIRTATATADPWTALTDFFDQALRGCAKQHAIMDSVAAGWSRPSAEAVVLGEIIDELLARAADLLRPGVTRDDLLLMLQSLSCAVRVTQQNGRPRDRTAWTRLVRISLDGLRATHSDPLPQ</sequence>
<reference evidence="7 8" key="1">
    <citation type="submission" date="2021-01" db="EMBL/GenBank/DDBJ databases">
        <title>Whole genome shotgun sequence of Actinoplanes humidus NBRC 14915.</title>
        <authorList>
            <person name="Komaki H."/>
            <person name="Tamura T."/>
        </authorList>
    </citation>
    <scope>NUCLEOTIDE SEQUENCE [LARGE SCALE GENOMIC DNA]</scope>
    <source>
        <strain evidence="7 8">NBRC 14915</strain>
    </source>
</reference>
<keyword evidence="2 4" id="KW-0238">DNA-binding</keyword>
<dbReference type="PRINTS" id="PR00455">
    <property type="entry name" value="HTHTETR"/>
</dbReference>
<dbReference type="Pfam" id="PF00440">
    <property type="entry name" value="TetR_N"/>
    <property type="match status" value="1"/>
</dbReference>
<dbReference type="InterPro" id="IPR049445">
    <property type="entry name" value="TetR_SbtR-like_C"/>
</dbReference>
<dbReference type="InterPro" id="IPR001647">
    <property type="entry name" value="HTH_TetR"/>
</dbReference>
<keyword evidence="8" id="KW-1185">Reference proteome</keyword>
<keyword evidence="1" id="KW-0805">Transcription regulation</keyword>
<dbReference type="InterPro" id="IPR036271">
    <property type="entry name" value="Tet_transcr_reg_TetR-rel_C_sf"/>
</dbReference>
<feature type="region of interest" description="Disordered" evidence="5">
    <location>
        <begin position="1"/>
        <end position="30"/>
    </location>
</feature>
<name>A0ABQ3ZT13_9ACTN</name>
<evidence type="ECO:0000313" key="8">
    <source>
        <dbReference type="Proteomes" id="UP000603200"/>
    </source>
</evidence>
<comment type="caution">
    <text evidence="7">The sequence shown here is derived from an EMBL/GenBank/DDBJ whole genome shotgun (WGS) entry which is preliminary data.</text>
</comment>
<feature type="domain" description="HTH tetR-type" evidence="6">
    <location>
        <begin position="36"/>
        <end position="95"/>
    </location>
</feature>
<keyword evidence="3" id="KW-0804">Transcription</keyword>
<dbReference type="Gene3D" id="1.10.357.10">
    <property type="entry name" value="Tetracycline Repressor, domain 2"/>
    <property type="match status" value="1"/>
</dbReference>
<dbReference type="InterPro" id="IPR009057">
    <property type="entry name" value="Homeodomain-like_sf"/>
</dbReference>
<gene>
    <name evidence="7" type="ORF">Ahu01nite_048420</name>
</gene>
<protein>
    <submittedName>
        <fullName evidence="7">TetR family transcriptional regulator</fullName>
    </submittedName>
</protein>
<evidence type="ECO:0000256" key="5">
    <source>
        <dbReference type="SAM" id="MobiDB-lite"/>
    </source>
</evidence>
<evidence type="ECO:0000313" key="7">
    <source>
        <dbReference type="EMBL" id="GIE21740.1"/>
    </source>
</evidence>
<proteinExistence type="predicted"/>
<dbReference type="Pfam" id="PF21597">
    <property type="entry name" value="TetR_C_43"/>
    <property type="match status" value="1"/>
</dbReference>
<organism evidence="7 8">
    <name type="scientific">Winogradskya humida</name>
    <dbReference type="NCBI Taxonomy" id="113566"/>
    <lineage>
        <taxon>Bacteria</taxon>
        <taxon>Bacillati</taxon>
        <taxon>Actinomycetota</taxon>
        <taxon>Actinomycetes</taxon>
        <taxon>Micromonosporales</taxon>
        <taxon>Micromonosporaceae</taxon>
        <taxon>Winogradskya</taxon>
    </lineage>
</organism>
<dbReference type="RefSeq" id="WP_203838852.1">
    <property type="nucleotide sequence ID" value="NZ_BAAATV010000002.1"/>
</dbReference>
<accession>A0ABQ3ZT13</accession>
<evidence type="ECO:0000256" key="1">
    <source>
        <dbReference type="ARBA" id="ARBA00023015"/>
    </source>
</evidence>
<evidence type="ECO:0000256" key="3">
    <source>
        <dbReference type="ARBA" id="ARBA00023163"/>
    </source>
</evidence>
<dbReference type="Proteomes" id="UP000603200">
    <property type="component" value="Unassembled WGS sequence"/>
</dbReference>
<dbReference type="PANTHER" id="PTHR30055">
    <property type="entry name" value="HTH-TYPE TRANSCRIPTIONAL REGULATOR RUTR"/>
    <property type="match status" value="1"/>
</dbReference>